<keyword evidence="2" id="KW-1185">Reference proteome</keyword>
<comment type="caution">
    <text evidence="1">The sequence shown here is derived from an EMBL/GenBank/DDBJ whole genome shotgun (WGS) entry which is preliminary data.</text>
</comment>
<sequence length="55" mass="5945">MPTNNNTIRLCRGCGTPLRAGEYHASPTCQAYDKLYAGLASYKALAAVARQDGRK</sequence>
<reference evidence="1 2" key="1">
    <citation type="submission" date="2020-09" db="EMBL/GenBank/DDBJ databases">
        <title>Methylomonas albis sp. nov. and Methylomonas fluvii sp. nov.: Two cold-adapted methanotrophs from the River Elbe and an amended description of Methylovulum psychrotolerans strain Eb1.</title>
        <authorList>
            <person name="Bussmann I.K."/>
            <person name="Klings K.-W."/>
            <person name="Warnstedt J."/>
            <person name="Hoppert M."/>
            <person name="Saborowski A."/>
            <person name="Horn F."/>
            <person name="Liebner S."/>
        </authorList>
    </citation>
    <scope>NUCLEOTIDE SEQUENCE [LARGE SCALE GENOMIC DNA]</scope>
    <source>
        <strain evidence="1 2">EbB</strain>
    </source>
</reference>
<name>A0ABR9D8Q0_9GAMM</name>
<accession>A0ABR9D8Q0</accession>
<dbReference type="EMBL" id="JACXST010000001">
    <property type="protein sequence ID" value="MBD9359474.1"/>
    <property type="molecule type" value="Genomic_DNA"/>
</dbReference>
<protein>
    <submittedName>
        <fullName evidence="1">Uncharacterized protein</fullName>
    </submittedName>
</protein>
<dbReference type="RefSeq" id="WP_192392353.1">
    <property type="nucleotide sequence ID" value="NZ_CAJHIU010000001.1"/>
</dbReference>
<evidence type="ECO:0000313" key="1">
    <source>
        <dbReference type="EMBL" id="MBD9359474.1"/>
    </source>
</evidence>
<organism evidence="1 2">
    <name type="scientific">Methylomonas fluvii</name>
    <dbReference type="NCBI Taxonomy" id="1854564"/>
    <lineage>
        <taxon>Bacteria</taxon>
        <taxon>Pseudomonadati</taxon>
        <taxon>Pseudomonadota</taxon>
        <taxon>Gammaproteobacteria</taxon>
        <taxon>Methylococcales</taxon>
        <taxon>Methylococcaceae</taxon>
        <taxon>Methylomonas</taxon>
    </lineage>
</organism>
<gene>
    <name evidence="1" type="ORF">EBB_02720</name>
</gene>
<dbReference type="Proteomes" id="UP000641152">
    <property type="component" value="Unassembled WGS sequence"/>
</dbReference>
<proteinExistence type="predicted"/>
<evidence type="ECO:0000313" key="2">
    <source>
        <dbReference type="Proteomes" id="UP000641152"/>
    </source>
</evidence>